<comment type="caution">
    <text evidence="11">The sequence shown here is derived from an EMBL/GenBank/DDBJ whole genome shotgun (WGS) entry which is preliminary data.</text>
</comment>
<dbReference type="Gene3D" id="3.40.50.300">
    <property type="entry name" value="P-loop containing nucleotide triphosphate hydrolases"/>
    <property type="match status" value="2"/>
</dbReference>
<dbReference type="InterPro" id="IPR003593">
    <property type="entry name" value="AAA+_ATPase"/>
</dbReference>
<keyword evidence="7 11" id="KW-0067">ATP-binding</keyword>
<dbReference type="InterPro" id="IPR017871">
    <property type="entry name" value="ABC_transporter-like_CS"/>
</dbReference>
<evidence type="ECO:0000256" key="2">
    <source>
        <dbReference type="ARBA" id="ARBA00005417"/>
    </source>
</evidence>
<dbReference type="SMART" id="SM00382">
    <property type="entry name" value="AAA"/>
    <property type="match status" value="2"/>
</dbReference>
<comment type="similarity">
    <text evidence="2">Belongs to the ABC transporter superfamily.</text>
</comment>
<proteinExistence type="inferred from homology"/>
<dbReference type="RefSeq" id="WP_120024585.1">
    <property type="nucleotide sequence ID" value="NZ_QZFV01000090.1"/>
</dbReference>
<dbReference type="GO" id="GO:0016887">
    <property type="term" value="F:ATP hydrolysis activity"/>
    <property type="evidence" value="ECO:0007669"/>
    <property type="project" value="InterPro"/>
</dbReference>
<dbReference type="InterPro" id="IPR027417">
    <property type="entry name" value="P-loop_NTPase"/>
</dbReference>
<name>A0A419I289_9PSEU</name>
<dbReference type="GO" id="GO:0005886">
    <property type="term" value="C:plasma membrane"/>
    <property type="evidence" value="ECO:0007669"/>
    <property type="project" value="UniProtKB-SubCell"/>
</dbReference>
<keyword evidence="12" id="KW-1185">Reference proteome</keyword>
<dbReference type="InterPro" id="IPR013563">
    <property type="entry name" value="Oligopep_ABC_C"/>
</dbReference>
<keyword evidence="8" id="KW-1278">Translocase</keyword>
<dbReference type="SUPFAM" id="SSF52540">
    <property type="entry name" value="P-loop containing nucleoside triphosphate hydrolases"/>
    <property type="match status" value="2"/>
</dbReference>
<dbReference type="FunFam" id="3.40.50.300:FF:000016">
    <property type="entry name" value="Oligopeptide ABC transporter ATP-binding component"/>
    <property type="match status" value="1"/>
</dbReference>
<evidence type="ECO:0000256" key="3">
    <source>
        <dbReference type="ARBA" id="ARBA00022448"/>
    </source>
</evidence>
<evidence type="ECO:0000256" key="5">
    <source>
        <dbReference type="ARBA" id="ARBA00022519"/>
    </source>
</evidence>
<evidence type="ECO:0000313" key="12">
    <source>
        <dbReference type="Proteomes" id="UP000285112"/>
    </source>
</evidence>
<dbReference type="CDD" id="cd03257">
    <property type="entry name" value="ABC_NikE_OppD_transporters"/>
    <property type="match status" value="2"/>
</dbReference>
<protein>
    <submittedName>
        <fullName evidence="11">ABC transporter ATP-binding protein</fullName>
    </submittedName>
</protein>
<dbReference type="Pfam" id="PF08352">
    <property type="entry name" value="oligo_HPY"/>
    <property type="match status" value="1"/>
</dbReference>
<dbReference type="PANTHER" id="PTHR43297">
    <property type="entry name" value="OLIGOPEPTIDE TRANSPORT ATP-BINDING PROTEIN APPD"/>
    <property type="match status" value="1"/>
</dbReference>
<dbReference type="PROSITE" id="PS00211">
    <property type="entry name" value="ABC_TRANSPORTER_1"/>
    <property type="match status" value="2"/>
</dbReference>
<reference evidence="11 12" key="1">
    <citation type="submission" date="2018-09" db="EMBL/GenBank/DDBJ databases">
        <title>YIM PH 21725 draft genome.</title>
        <authorList>
            <person name="Miao C."/>
        </authorList>
    </citation>
    <scope>NUCLEOTIDE SEQUENCE [LARGE SCALE GENOMIC DNA]</scope>
    <source>
        <strain evidence="12">YIM PH21725</strain>
    </source>
</reference>
<evidence type="ECO:0000313" key="11">
    <source>
        <dbReference type="EMBL" id="RJQ83972.1"/>
    </source>
</evidence>
<dbReference type="PANTHER" id="PTHR43297:SF14">
    <property type="entry name" value="ATPASE AAA-TYPE CORE DOMAIN-CONTAINING PROTEIN"/>
    <property type="match status" value="1"/>
</dbReference>
<gene>
    <name evidence="11" type="ORF">D5S19_18435</name>
</gene>
<dbReference type="GO" id="GO:0015833">
    <property type="term" value="P:peptide transport"/>
    <property type="evidence" value="ECO:0007669"/>
    <property type="project" value="InterPro"/>
</dbReference>
<evidence type="ECO:0000256" key="1">
    <source>
        <dbReference type="ARBA" id="ARBA00004202"/>
    </source>
</evidence>
<dbReference type="InterPro" id="IPR050388">
    <property type="entry name" value="ABC_Ni/Peptide_Import"/>
</dbReference>
<organism evidence="11 12">
    <name type="scientific">Amycolatopsis panacis</name>
    <dbReference type="NCBI Taxonomy" id="2340917"/>
    <lineage>
        <taxon>Bacteria</taxon>
        <taxon>Bacillati</taxon>
        <taxon>Actinomycetota</taxon>
        <taxon>Actinomycetes</taxon>
        <taxon>Pseudonocardiales</taxon>
        <taxon>Pseudonocardiaceae</taxon>
        <taxon>Amycolatopsis</taxon>
    </lineage>
</organism>
<dbReference type="AlphaFoldDB" id="A0A419I289"/>
<keyword evidence="9" id="KW-0472">Membrane</keyword>
<keyword evidence="3" id="KW-0813">Transport</keyword>
<keyword evidence="6" id="KW-0547">Nucleotide-binding</keyword>
<evidence type="ECO:0000256" key="7">
    <source>
        <dbReference type="ARBA" id="ARBA00022840"/>
    </source>
</evidence>
<dbReference type="GO" id="GO:0005524">
    <property type="term" value="F:ATP binding"/>
    <property type="evidence" value="ECO:0007669"/>
    <property type="project" value="UniProtKB-KW"/>
</dbReference>
<keyword evidence="5" id="KW-0997">Cell inner membrane</keyword>
<dbReference type="Pfam" id="PF00005">
    <property type="entry name" value="ABC_tran"/>
    <property type="match status" value="2"/>
</dbReference>
<keyword evidence="4" id="KW-1003">Cell membrane</keyword>
<dbReference type="NCBIfam" id="NF008453">
    <property type="entry name" value="PRK11308.1"/>
    <property type="match status" value="2"/>
</dbReference>
<dbReference type="EMBL" id="QZFV01000090">
    <property type="protein sequence ID" value="RJQ83972.1"/>
    <property type="molecule type" value="Genomic_DNA"/>
</dbReference>
<feature type="domain" description="ABC transporter" evidence="10">
    <location>
        <begin position="7"/>
        <end position="255"/>
    </location>
</feature>
<dbReference type="Proteomes" id="UP000285112">
    <property type="component" value="Unassembled WGS sequence"/>
</dbReference>
<accession>A0A419I289</accession>
<dbReference type="OrthoDB" id="3169708at2"/>
<evidence type="ECO:0000256" key="9">
    <source>
        <dbReference type="ARBA" id="ARBA00023136"/>
    </source>
</evidence>
<evidence type="ECO:0000256" key="6">
    <source>
        <dbReference type="ARBA" id="ARBA00022741"/>
    </source>
</evidence>
<dbReference type="NCBIfam" id="NF007739">
    <property type="entry name" value="PRK10419.1"/>
    <property type="match status" value="2"/>
</dbReference>
<dbReference type="InterPro" id="IPR003439">
    <property type="entry name" value="ABC_transporter-like_ATP-bd"/>
</dbReference>
<feature type="domain" description="ABC transporter" evidence="10">
    <location>
        <begin position="300"/>
        <end position="551"/>
    </location>
</feature>
<evidence type="ECO:0000256" key="8">
    <source>
        <dbReference type="ARBA" id="ARBA00022967"/>
    </source>
</evidence>
<comment type="subcellular location">
    <subcellularLocation>
        <location evidence="1">Cell membrane</location>
        <topology evidence="1">Peripheral membrane protein</topology>
    </subcellularLocation>
</comment>
<evidence type="ECO:0000259" key="10">
    <source>
        <dbReference type="PROSITE" id="PS50893"/>
    </source>
</evidence>
<sequence>MTAVLTVRDLSVDFALPGAVVHAVRGVDLEVRTGEVLALVGESGSGKSVTAAAVLGLLPRNARIASGSIRFGDTELVGLGDRQLNVFRGSGIGMIFQNPVTSLDPSFTIGSQLGDTARLHLGLSRDEAREVAHTWLDRVGIREPDRVLRSYPHELSGGMRQRVMIALASLSGPQLLIADEPTTALDATVQKQILELLLTLADETKTAVLLITHDFGVVSHTSSRVAVMREGTIVEVGSTPRVLTVPEHPYTRALIDSVPEIGRRHRQGERRLLGGTPVTRRVHLSPRAESSRLAGDGPLLELRHVTKEFVLGGLGTGRHKSTVRAVDDVSLTVRRGEIFGLIGESGSGKSTLARLSGALLPLTAGTVTFNGTDVAEAGKRGRRELRRRFQYVFQDAATALNPRITAGEQIARPLVRLGKAANRKEAAELTNRALDLVGLNSGYADRYPREFSGGQRQRVGIARAIALEPDLLILDEPTSALDVSTQATILNLLLDLKDELDLTYVFIGHNLAIIEFVCDRIGVLRHGSLVETFPAGELFAPERHPATRALLDAVLPVGGRDFDQTLPATAADWDGKAL</sequence>
<dbReference type="PROSITE" id="PS50893">
    <property type="entry name" value="ABC_TRANSPORTER_2"/>
    <property type="match status" value="2"/>
</dbReference>
<evidence type="ECO:0000256" key="4">
    <source>
        <dbReference type="ARBA" id="ARBA00022475"/>
    </source>
</evidence>